<name>A0A9N9LWF4_9HELO</name>
<feature type="region of interest" description="Disordered" evidence="1">
    <location>
        <begin position="488"/>
        <end position="511"/>
    </location>
</feature>
<feature type="compositionally biased region" description="Polar residues" evidence="1">
    <location>
        <begin position="604"/>
        <end position="621"/>
    </location>
</feature>
<accession>A0A9N9LWF4</accession>
<feature type="compositionally biased region" description="Polar residues" evidence="1">
    <location>
        <begin position="399"/>
        <end position="410"/>
    </location>
</feature>
<proteinExistence type="predicted"/>
<feature type="compositionally biased region" description="Basic and acidic residues" evidence="1">
    <location>
        <begin position="307"/>
        <end position="331"/>
    </location>
</feature>
<organism evidence="2 3">
    <name type="scientific">Hymenoscyphus albidus</name>
    <dbReference type="NCBI Taxonomy" id="595503"/>
    <lineage>
        <taxon>Eukaryota</taxon>
        <taxon>Fungi</taxon>
        <taxon>Dikarya</taxon>
        <taxon>Ascomycota</taxon>
        <taxon>Pezizomycotina</taxon>
        <taxon>Leotiomycetes</taxon>
        <taxon>Helotiales</taxon>
        <taxon>Helotiaceae</taxon>
        <taxon>Hymenoscyphus</taxon>
    </lineage>
</organism>
<dbReference type="EMBL" id="CAJVRM010000607">
    <property type="protein sequence ID" value="CAG8982369.1"/>
    <property type="molecule type" value="Genomic_DNA"/>
</dbReference>
<sequence>MTLQAFHGNEVPEGLARNPDHEDSIEEMASMLLDDTTIDQLKADPGKRLSQVSLSAIVNDDNELPQYESSLWSAENTVWIRHSSPAPPASSLQPIGYDSSEDELNTFPPPIADKRAAAHLRKTSAPDIPRRSSKRKSGRYKSSLSSPQKVIGHSRNSSSANRLSKNVNDNQDKIMNMATPAHASSPCDAVALTDKLQAAFAAGILQMPATQSVPTEPTTEPSSATKKPRHIQVLSMVRAAFRGSRHGKKSPDPVRGDRLLNSPNIGSPGMEDEATLASMTSSLEIRLNEGENLKNHHKLKKITGHGTIERKPVADDGKSLRSRQSHDRDDPFSENPSHGQRRLVTSFENRLKSDVAMSGGQSNETIPDVPKIPRSMTTLSLLRGTQSLHAASESDFDTLLSSSPEGQSTPRMRLEPRFGEDGKKTLKIAPNEAPSVFDPDMTMGGHCDEPHPELRFQRSQNFEPESRTDFVEVMNRLGLLEGASEPRAQANGLGVPDITLQSPTARPSRRSSVRVVRCKKHPSPNKNELELLESSLSIILLQQRQQRSANVDQSPTRPTRHLIDEVVSVGTNSRAPDTLSRSEISRAMDSTTNLARLSHQRFSSLSGFSNDHSRRSSTLSDSRMDMDELQSESSAYKV</sequence>
<keyword evidence="3" id="KW-1185">Reference proteome</keyword>
<gene>
    <name evidence="2" type="ORF">HYALB_00007491</name>
</gene>
<feature type="compositionally biased region" description="Basic and acidic residues" evidence="1">
    <location>
        <begin position="249"/>
        <end position="258"/>
    </location>
</feature>
<evidence type="ECO:0000313" key="2">
    <source>
        <dbReference type="EMBL" id="CAG8982369.1"/>
    </source>
</evidence>
<reference evidence="2" key="1">
    <citation type="submission" date="2021-07" db="EMBL/GenBank/DDBJ databases">
        <authorList>
            <person name="Durling M."/>
        </authorList>
    </citation>
    <scope>NUCLEOTIDE SEQUENCE</scope>
</reference>
<feature type="region of interest" description="Disordered" evidence="1">
    <location>
        <begin position="393"/>
        <end position="417"/>
    </location>
</feature>
<feature type="region of interest" description="Disordered" evidence="1">
    <location>
        <begin position="604"/>
        <end position="638"/>
    </location>
</feature>
<dbReference type="Proteomes" id="UP000701801">
    <property type="component" value="Unassembled WGS sequence"/>
</dbReference>
<comment type="caution">
    <text evidence="2">The sequence shown here is derived from an EMBL/GenBank/DDBJ whole genome shotgun (WGS) entry which is preliminary data.</text>
</comment>
<dbReference type="OrthoDB" id="4207421at2759"/>
<protein>
    <submittedName>
        <fullName evidence="2">Uncharacterized protein</fullName>
    </submittedName>
</protein>
<feature type="region of interest" description="Disordered" evidence="1">
    <location>
        <begin position="240"/>
        <end position="272"/>
    </location>
</feature>
<feature type="region of interest" description="Disordered" evidence="1">
    <location>
        <begin position="1"/>
        <end position="22"/>
    </location>
</feature>
<feature type="region of interest" description="Disordered" evidence="1">
    <location>
        <begin position="210"/>
        <end position="229"/>
    </location>
</feature>
<evidence type="ECO:0000256" key="1">
    <source>
        <dbReference type="SAM" id="MobiDB-lite"/>
    </source>
</evidence>
<feature type="region of interest" description="Disordered" evidence="1">
    <location>
        <begin position="296"/>
        <end position="342"/>
    </location>
</feature>
<feature type="compositionally biased region" description="Low complexity" evidence="1">
    <location>
        <begin position="214"/>
        <end position="223"/>
    </location>
</feature>
<evidence type="ECO:0000313" key="3">
    <source>
        <dbReference type="Proteomes" id="UP000701801"/>
    </source>
</evidence>
<dbReference type="AlphaFoldDB" id="A0A9N9LWF4"/>
<feature type="compositionally biased region" description="Polar residues" evidence="1">
    <location>
        <begin position="154"/>
        <end position="165"/>
    </location>
</feature>
<feature type="region of interest" description="Disordered" evidence="1">
    <location>
        <begin position="85"/>
        <end position="165"/>
    </location>
</feature>